<dbReference type="EMBL" id="BDSP01000284">
    <property type="protein sequence ID" value="GAX28965.1"/>
    <property type="molecule type" value="Genomic_DNA"/>
</dbReference>
<evidence type="ECO:0000259" key="3">
    <source>
        <dbReference type="Pfam" id="PF03407"/>
    </source>
</evidence>
<keyword evidence="5" id="KW-1185">Reference proteome</keyword>
<dbReference type="Proteomes" id="UP000198406">
    <property type="component" value="Unassembled WGS sequence"/>
</dbReference>
<dbReference type="InParanoid" id="A0A1Z5KS91"/>
<evidence type="ECO:0000313" key="4">
    <source>
        <dbReference type="EMBL" id="GAX28965.1"/>
    </source>
</evidence>
<organism evidence="4 5">
    <name type="scientific">Fistulifera solaris</name>
    <name type="common">Oleaginous diatom</name>
    <dbReference type="NCBI Taxonomy" id="1519565"/>
    <lineage>
        <taxon>Eukaryota</taxon>
        <taxon>Sar</taxon>
        <taxon>Stramenopiles</taxon>
        <taxon>Ochrophyta</taxon>
        <taxon>Bacillariophyta</taxon>
        <taxon>Bacillariophyceae</taxon>
        <taxon>Bacillariophycidae</taxon>
        <taxon>Naviculales</taxon>
        <taxon>Naviculaceae</taxon>
        <taxon>Fistulifera</taxon>
    </lineage>
</organism>
<accession>A0A1Z5KS91</accession>
<keyword evidence="2" id="KW-0472">Membrane</keyword>
<sequence length="575" mass="64621">MVTITNVSSNSRNNNANNKRFLSSCLISPITLLSHFLVAVFAFQVGVFFGGSMQQSRDGFTSSVTGVSFTSGMDVFPRQSIGQLVAGAALVDRSSFIQQYDIGVPWDIPNKAGNDQVMLLFTHPDTLPATATTDPRKLPMFSDSQSATQNCLEMQVVLIKPERKGQCVSIVGQWESFHVHHFTRLPPAKDSNNAVHRKFPMQYVSKYQQPNGRSPGLPAAQTLLDDYGPILKDYLERLPSILERLKPLAQQAAGSGNTIVVMVCNFGQSELFLNFVCSAKARNLDLSRVLLFATDDEMMALAETWGVTAFAVGDDFGEMPKKAARAYGDKVFAGVFENELSCMMMAKVYCVQLINMLGYDLLFQDVDIVWYKNPLEYFHADNIPTIGDFDLYFQDDGARSSRYAPYSPNTGFYFVRHNARTEYLFSVFLRMGDVIQQSGSHQSALTTLLADFASDRGLKVKVLGRDDPQGQLFPGGFHYHNRKEYMKQFASNTLTTEKPYIFHMSWTHNKDNKQKFLQQMGDWYVKAECVGVEGVPPMQDCCIREPEVQCHYRDKPSRKPCIDSPPIDKGKNSFW</sequence>
<reference evidence="4 5" key="1">
    <citation type="journal article" date="2015" name="Plant Cell">
        <title>Oil accumulation by the oleaginous diatom Fistulifera solaris as revealed by the genome and transcriptome.</title>
        <authorList>
            <person name="Tanaka T."/>
            <person name="Maeda Y."/>
            <person name="Veluchamy A."/>
            <person name="Tanaka M."/>
            <person name="Abida H."/>
            <person name="Marechal E."/>
            <person name="Bowler C."/>
            <person name="Muto M."/>
            <person name="Sunaga Y."/>
            <person name="Tanaka M."/>
            <person name="Yoshino T."/>
            <person name="Taniguchi T."/>
            <person name="Fukuda Y."/>
            <person name="Nemoto M."/>
            <person name="Matsumoto M."/>
            <person name="Wong P.S."/>
            <person name="Aburatani S."/>
            <person name="Fujibuchi W."/>
        </authorList>
    </citation>
    <scope>NUCLEOTIDE SEQUENCE [LARGE SCALE GENOMIC DNA]</scope>
    <source>
        <strain evidence="4 5">JPCC DA0580</strain>
    </source>
</reference>
<proteinExistence type="predicted"/>
<dbReference type="Pfam" id="PF03407">
    <property type="entry name" value="Nucleotid_trans"/>
    <property type="match status" value="1"/>
</dbReference>
<comment type="caution">
    <text evidence="4">The sequence shown here is derived from an EMBL/GenBank/DDBJ whole genome shotgun (WGS) entry which is preliminary data.</text>
</comment>
<evidence type="ECO:0000256" key="1">
    <source>
        <dbReference type="SAM" id="MobiDB-lite"/>
    </source>
</evidence>
<protein>
    <recommendedName>
        <fullName evidence="3">Nucleotide-diphospho-sugar transferase domain-containing protein</fullName>
    </recommendedName>
</protein>
<dbReference type="PANTHER" id="PTHR47032">
    <property type="entry name" value="UDP-D-XYLOSE:L-FUCOSE ALPHA-1,3-D-XYLOSYLTRANSFERASE-RELATED"/>
    <property type="match status" value="1"/>
</dbReference>
<dbReference type="GO" id="GO:0005794">
    <property type="term" value="C:Golgi apparatus"/>
    <property type="evidence" value="ECO:0007669"/>
    <property type="project" value="TreeGrafter"/>
</dbReference>
<gene>
    <name evidence="4" type="ORF">FisN_1Hh038</name>
</gene>
<dbReference type="OrthoDB" id="540503at2759"/>
<dbReference type="InterPro" id="IPR052636">
    <property type="entry name" value="UDP-D-xylose:L-fucose_XylT"/>
</dbReference>
<dbReference type="AlphaFoldDB" id="A0A1Z5KS91"/>
<evidence type="ECO:0000256" key="2">
    <source>
        <dbReference type="SAM" id="Phobius"/>
    </source>
</evidence>
<evidence type="ECO:0000313" key="5">
    <source>
        <dbReference type="Proteomes" id="UP000198406"/>
    </source>
</evidence>
<keyword evidence="2" id="KW-0812">Transmembrane</keyword>
<feature type="region of interest" description="Disordered" evidence="1">
    <location>
        <begin position="554"/>
        <end position="575"/>
    </location>
</feature>
<keyword evidence="2" id="KW-1133">Transmembrane helix</keyword>
<dbReference type="GO" id="GO:0016757">
    <property type="term" value="F:glycosyltransferase activity"/>
    <property type="evidence" value="ECO:0007669"/>
    <property type="project" value="TreeGrafter"/>
</dbReference>
<name>A0A1Z5KS91_FISSO</name>
<dbReference type="InterPro" id="IPR005069">
    <property type="entry name" value="Nucl-diP-sugar_transferase"/>
</dbReference>
<dbReference type="PANTHER" id="PTHR47032:SF1">
    <property type="entry name" value="UDP-D-XYLOSE:L-FUCOSE ALPHA-1,3-D-XYLOSYLTRANSFERASE-RELATED"/>
    <property type="match status" value="1"/>
</dbReference>
<feature type="domain" description="Nucleotide-diphospho-sugar transferase" evidence="3">
    <location>
        <begin position="286"/>
        <end position="517"/>
    </location>
</feature>
<feature type="transmembrane region" description="Helical" evidence="2">
    <location>
        <begin position="21"/>
        <end position="49"/>
    </location>
</feature>